<dbReference type="EMBL" id="JAACAK010000041">
    <property type="protein sequence ID" value="NIR74466.1"/>
    <property type="molecule type" value="Genomic_DNA"/>
</dbReference>
<accession>A0AAE4Z963</accession>
<reference evidence="2 3" key="1">
    <citation type="submission" date="2020-01" db="EMBL/GenBank/DDBJ databases">
        <title>Genomes assembled from Gulf of Kutch pelagic sediment metagenomes.</title>
        <authorList>
            <person name="Chandrashekar M."/>
            <person name="Mahajan M.S."/>
            <person name="Dave K.J."/>
            <person name="Vatsa P."/>
            <person name="Nathani N.M."/>
        </authorList>
    </citation>
    <scope>NUCLEOTIDE SEQUENCE [LARGE SCALE GENOMIC DNA]</scope>
    <source>
        <strain evidence="2">KS3-K002</strain>
    </source>
</reference>
<name>A0AAE4Z963_9BACT</name>
<comment type="caution">
    <text evidence="2">The sequence shown here is derived from an EMBL/GenBank/DDBJ whole genome shotgun (WGS) entry which is preliminary data.</text>
</comment>
<proteinExistence type="predicted"/>
<dbReference type="Proteomes" id="UP000702544">
    <property type="component" value="Unassembled WGS sequence"/>
</dbReference>
<feature type="transmembrane region" description="Helical" evidence="1">
    <location>
        <begin position="12"/>
        <end position="30"/>
    </location>
</feature>
<feature type="transmembrane region" description="Helical" evidence="1">
    <location>
        <begin position="36"/>
        <end position="53"/>
    </location>
</feature>
<protein>
    <submittedName>
        <fullName evidence="2">Uncharacterized protein</fullName>
    </submittedName>
</protein>
<evidence type="ECO:0000313" key="3">
    <source>
        <dbReference type="Proteomes" id="UP000702544"/>
    </source>
</evidence>
<gene>
    <name evidence="2" type="ORF">GWO12_05065</name>
</gene>
<keyword evidence="1" id="KW-0472">Membrane</keyword>
<evidence type="ECO:0000313" key="2">
    <source>
        <dbReference type="EMBL" id="NIR74466.1"/>
    </source>
</evidence>
<dbReference type="AlphaFoldDB" id="A0AAE4Z963"/>
<sequence>MRYPLAGRETLQMITGGGGVLAGAAGLAAYWSRRAFLPLAVPLAVGGGLMWLGRNMGDAFVDVGDTKVRVKLGVLFDETIDLTDIARVKTAGWNILGGLGVRTNFKDMVAVVTRTGQVADIRFWRPLRLPVIPKVLHVDAQRLLVSPDHLDSFLTDLRGRLSA</sequence>
<organism evidence="2 3">
    <name type="scientific">Candidatus Kutchimonas denitrificans</name>
    <dbReference type="NCBI Taxonomy" id="3056748"/>
    <lineage>
        <taxon>Bacteria</taxon>
        <taxon>Pseudomonadati</taxon>
        <taxon>Gemmatimonadota</taxon>
        <taxon>Gemmatimonadia</taxon>
        <taxon>Candidatus Palauibacterales</taxon>
        <taxon>Candidatus Palauibacteraceae</taxon>
        <taxon>Candidatus Kutchimonas</taxon>
    </lineage>
</organism>
<evidence type="ECO:0000256" key="1">
    <source>
        <dbReference type="SAM" id="Phobius"/>
    </source>
</evidence>
<keyword evidence="1" id="KW-0812">Transmembrane</keyword>
<keyword evidence="1" id="KW-1133">Transmembrane helix</keyword>